<organism evidence="1 2">
    <name type="scientific">Maliponia aquimaris</name>
    <dbReference type="NCBI Taxonomy" id="1673631"/>
    <lineage>
        <taxon>Bacteria</taxon>
        <taxon>Pseudomonadati</taxon>
        <taxon>Pseudomonadota</taxon>
        <taxon>Alphaproteobacteria</taxon>
        <taxon>Rhodobacterales</taxon>
        <taxon>Paracoccaceae</taxon>
        <taxon>Maliponia</taxon>
    </lineage>
</organism>
<reference evidence="1 2" key="1">
    <citation type="submission" date="2017-05" db="EMBL/GenBank/DDBJ databases">
        <authorList>
            <person name="Song R."/>
            <person name="Chenine A.L."/>
            <person name="Ruprecht R.M."/>
        </authorList>
    </citation>
    <scope>NUCLEOTIDE SEQUENCE [LARGE SCALE GENOMIC DNA]</scope>
    <source>
        <strain evidence="1 2">CECT 8898</strain>
    </source>
</reference>
<protein>
    <submittedName>
        <fullName evidence="1">Uncharacterized protein</fullName>
    </submittedName>
</protein>
<keyword evidence="2" id="KW-1185">Reference proteome</keyword>
<name>A0A238JY33_9RHOB</name>
<dbReference type="Proteomes" id="UP000207598">
    <property type="component" value="Unassembled WGS sequence"/>
</dbReference>
<accession>A0A238JY33</accession>
<dbReference type="AlphaFoldDB" id="A0A238JY33"/>
<proteinExistence type="predicted"/>
<dbReference type="EMBL" id="FXYF01000002">
    <property type="protein sequence ID" value="SMX35571.1"/>
    <property type="molecule type" value="Genomic_DNA"/>
</dbReference>
<evidence type="ECO:0000313" key="1">
    <source>
        <dbReference type="EMBL" id="SMX35571.1"/>
    </source>
</evidence>
<sequence>MQLIEGKFLFSASDLMRFSGCTHATFLDLARLEGHGPQPRADDEEAKLLQEMGDAHEAAHLEALKALGRHVVEVPREGLSLESGLAETRKALASGADVIFQAALHGGSWGGWSDFLERVERSSDLGDWSYEVTDTKLKRKPDPKHLL</sequence>
<evidence type="ECO:0000313" key="2">
    <source>
        <dbReference type="Proteomes" id="UP000207598"/>
    </source>
</evidence>
<gene>
    <name evidence="1" type="ORF">MAA8898_00571</name>
</gene>
<dbReference type="RefSeq" id="WP_217900477.1">
    <property type="nucleotide sequence ID" value="NZ_FXYF01000002.1"/>
</dbReference>